<organism evidence="3 4">
    <name type="scientific">Psilocybe cf. subviscida</name>
    <dbReference type="NCBI Taxonomy" id="2480587"/>
    <lineage>
        <taxon>Eukaryota</taxon>
        <taxon>Fungi</taxon>
        <taxon>Dikarya</taxon>
        <taxon>Basidiomycota</taxon>
        <taxon>Agaricomycotina</taxon>
        <taxon>Agaricomycetes</taxon>
        <taxon>Agaricomycetidae</taxon>
        <taxon>Agaricales</taxon>
        <taxon>Agaricineae</taxon>
        <taxon>Strophariaceae</taxon>
        <taxon>Psilocybe</taxon>
    </lineage>
</organism>
<evidence type="ECO:0000256" key="1">
    <source>
        <dbReference type="SAM" id="MobiDB-lite"/>
    </source>
</evidence>
<name>A0A8H5B1M5_9AGAR</name>
<feature type="region of interest" description="Disordered" evidence="1">
    <location>
        <begin position="170"/>
        <end position="343"/>
    </location>
</feature>
<feature type="domain" description="DUF6532" evidence="2">
    <location>
        <begin position="532"/>
        <end position="624"/>
    </location>
</feature>
<feature type="region of interest" description="Disordered" evidence="1">
    <location>
        <begin position="1"/>
        <end position="154"/>
    </location>
</feature>
<reference evidence="3 4" key="1">
    <citation type="journal article" date="2020" name="ISME J.">
        <title>Uncovering the hidden diversity of litter-decomposition mechanisms in mushroom-forming fungi.</title>
        <authorList>
            <person name="Floudas D."/>
            <person name="Bentzer J."/>
            <person name="Ahren D."/>
            <person name="Johansson T."/>
            <person name="Persson P."/>
            <person name="Tunlid A."/>
        </authorList>
    </citation>
    <scope>NUCLEOTIDE SEQUENCE [LARGE SCALE GENOMIC DNA]</scope>
    <source>
        <strain evidence="3 4">CBS 101986</strain>
    </source>
</reference>
<feature type="compositionally biased region" description="Basic residues" evidence="1">
    <location>
        <begin position="80"/>
        <end position="92"/>
    </location>
</feature>
<keyword evidence="4" id="KW-1185">Reference proteome</keyword>
<feature type="compositionally biased region" description="Acidic residues" evidence="1">
    <location>
        <begin position="267"/>
        <end position="301"/>
    </location>
</feature>
<evidence type="ECO:0000259" key="2">
    <source>
        <dbReference type="Pfam" id="PF20149"/>
    </source>
</evidence>
<evidence type="ECO:0000313" key="4">
    <source>
        <dbReference type="Proteomes" id="UP000567179"/>
    </source>
</evidence>
<accession>A0A8H5B1M5</accession>
<proteinExistence type="predicted"/>
<feature type="compositionally biased region" description="Polar residues" evidence="1">
    <location>
        <begin position="62"/>
        <end position="78"/>
    </location>
</feature>
<comment type="caution">
    <text evidence="3">The sequence shown here is derived from an EMBL/GenBank/DDBJ whole genome shotgun (WGS) entry which is preliminary data.</text>
</comment>
<sequence length="685" mass="74891">MPGLATRSKVAATQENIPTATNQKNNARDSDDDTSSSVSDNLPPSTKPVKPTSIKAKKPPSHKTSSAGKKAQPASQKKVTPAKKGKATNRKRVATEDSLAEEDSDVLVETVKKKRRTTSQEDKPEQGAPAKKKQGKTTVIQQVEDDPQNEKDKVISNLRERLALAEAQKALMTSSSAARLKQKEKAAFEKRVQENAQLQKEKEAAHLGSVDEEQTAEQGKLLTPEEEDLADQLGGPAPGANVASEKPLADAQEDRSAETPIPLNEDFVMEELEVHDDDSNGDDSNDDEDSENDSGEEESDNESQTTRASNLFGKDNGISHATSTGQPNVKTKQKAGVRKGKVTKGEFPDEIQAMSMRLRAHFKASLALEYSPGLEIITWTWNLIKNFVKETSNNHSSNDIQALRYLKQDNAMRSRFLDYIVQVKSTFFHEVIRDGRSFVPICYGLGPTVPPEENQEKVVILQRSSNFLFKNPYHSTAFSAVGIPLTAASLNATSDADATSVAVTTSAAATTVLPNTITPSSGASGIPLPTSSGKPKPRAPFANIALFTVIREVWFKTSGKLKLAPTIIKHMQNTGKIPLSMIILAALIVDHAIGEYASGCKIESTFSEQWIKSKYQYHYSSWKNLNKDAPAYTDKIQKDLFQRMQESSNGKIPIFAELVSHDMDGVAREDLQALAQDDGDLFGRN</sequence>
<feature type="compositionally biased region" description="Basic and acidic residues" evidence="1">
    <location>
        <begin position="181"/>
        <end position="205"/>
    </location>
</feature>
<protein>
    <recommendedName>
        <fullName evidence="2">DUF6532 domain-containing protein</fullName>
    </recommendedName>
</protein>
<feature type="compositionally biased region" description="Polar residues" evidence="1">
    <location>
        <begin position="319"/>
        <end position="330"/>
    </location>
</feature>
<gene>
    <name evidence="3" type="ORF">D9619_011890</name>
</gene>
<dbReference type="OrthoDB" id="2790754at2759"/>
<dbReference type="InterPro" id="IPR045341">
    <property type="entry name" value="DUF6532"/>
</dbReference>
<dbReference type="Proteomes" id="UP000567179">
    <property type="component" value="Unassembled WGS sequence"/>
</dbReference>
<feature type="compositionally biased region" description="Polar residues" evidence="1">
    <location>
        <begin position="11"/>
        <end position="25"/>
    </location>
</feature>
<dbReference type="AlphaFoldDB" id="A0A8H5B1M5"/>
<feature type="compositionally biased region" description="Basic residues" evidence="1">
    <location>
        <begin position="331"/>
        <end position="342"/>
    </location>
</feature>
<dbReference type="Pfam" id="PF20149">
    <property type="entry name" value="DUF6532"/>
    <property type="match status" value="1"/>
</dbReference>
<dbReference type="EMBL" id="JAACJJ010000044">
    <property type="protein sequence ID" value="KAF5314378.1"/>
    <property type="molecule type" value="Genomic_DNA"/>
</dbReference>
<evidence type="ECO:0000313" key="3">
    <source>
        <dbReference type="EMBL" id="KAF5314378.1"/>
    </source>
</evidence>